<gene>
    <name evidence="1" type="ORF">FHR82_004729</name>
</gene>
<dbReference type="Proteomes" id="UP000520767">
    <property type="component" value="Unassembled WGS sequence"/>
</dbReference>
<proteinExistence type="predicted"/>
<keyword evidence="2" id="KW-1185">Reference proteome</keyword>
<sequence>MVVALTDLVVAGLTAPVTEDERVAASKPPYPVPAARVGPRARLLGELTSRLPSEGDGPRTVTRIKGTPVRYRDVVASLGRPGRFDFADAACALIAVGALHDVDALAGFLPSYSGARRQQVLNRLADDDLAGARAAAERIGDGLSWVGYRDIGAALADRGDTTEFFRDWKRYAATRDRHGIAELRRRLVTGTARAAGWRAALAASEDPRVGPGFARFALCTLDIEDLRRVLTGEAAGVLSETDELTVLANAVRIASGHNPGHDHPHLAEIVDRIIAVDPTTDKATMRWRDAELFGLWPAFGNQATLDRVRAAVRTPQYRRELKLLPRNVHELRPMP</sequence>
<reference evidence="1 2" key="1">
    <citation type="submission" date="2020-08" db="EMBL/GenBank/DDBJ databases">
        <title>Genomic Encyclopedia of Type Strains, Phase III (KMG-III): the genomes of soil and plant-associated and newly described type strains.</title>
        <authorList>
            <person name="Whitman W."/>
        </authorList>
    </citation>
    <scope>NUCLEOTIDE SEQUENCE [LARGE SCALE GENOMIC DNA]</scope>
    <source>
        <strain evidence="1 2">CECT 8960</strain>
    </source>
</reference>
<dbReference type="EMBL" id="JACHJQ010000005">
    <property type="protein sequence ID" value="MBB4908476.1"/>
    <property type="molecule type" value="Genomic_DNA"/>
</dbReference>
<organism evidence="1 2">
    <name type="scientific">Actinophytocola algeriensis</name>
    <dbReference type="NCBI Taxonomy" id="1768010"/>
    <lineage>
        <taxon>Bacteria</taxon>
        <taxon>Bacillati</taxon>
        <taxon>Actinomycetota</taxon>
        <taxon>Actinomycetes</taxon>
        <taxon>Pseudonocardiales</taxon>
        <taxon>Pseudonocardiaceae</taxon>
    </lineage>
</organism>
<accession>A0A7W7VFM9</accession>
<evidence type="ECO:0000313" key="2">
    <source>
        <dbReference type="Proteomes" id="UP000520767"/>
    </source>
</evidence>
<name>A0A7W7VFM9_9PSEU</name>
<dbReference type="AlphaFoldDB" id="A0A7W7VFM9"/>
<dbReference type="RefSeq" id="WP_221464203.1">
    <property type="nucleotide sequence ID" value="NZ_JACHJQ010000005.1"/>
</dbReference>
<evidence type="ECO:0000313" key="1">
    <source>
        <dbReference type="EMBL" id="MBB4908476.1"/>
    </source>
</evidence>
<comment type="caution">
    <text evidence="1">The sequence shown here is derived from an EMBL/GenBank/DDBJ whole genome shotgun (WGS) entry which is preliminary data.</text>
</comment>
<protein>
    <submittedName>
        <fullName evidence="1">Uncharacterized protein</fullName>
    </submittedName>
</protein>